<name>A0ABU7BPJ2_9TELE</name>
<protein>
    <submittedName>
        <fullName evidence="1">Uncharacterized protein</fullName>
    </submittedName>
</protein>
<dbReference type="Proteomes" id="UP001345963">
    <property type="component" value="Unassembled WGS sequence"/>
</dbReference>
<dbReference type="EMBL" id="JAHUTI010061889">
    <property type="protein sequence ID" value="MED6252572.1"/>
    <property type="molecule type" value="Genomic_DNA"/>
</dbReference>
<gene>
    <name evidence="1" type="ORF">ATANTOWER_013739</name>
</gene>
<evidence type="ECO:0000313" key="1">
    <source>
        <dbReference type="EMBL" id="MED6252572.1"/>
    </source>
</evidence>
<keyword evidence="2" id="KW-1185">Reference proteome</keyword>
<comment type="caution">
    <text evidence="1">The sequence shown here is derived from an EMBL/GenBank/DDBJ whole genome shotgun (WGS) entry which is preliminary data.</text>
</comment>
<evidence type="ECO:0000313" key="2">
    <source>
        <dbReference type="Proteomes" id="UP001345963"/>
    </source>
</evidence>
<organism evidence="1 2">
    <name type="scientific">Ataeniobius toweri</name>
    <dbReference type="NCBI Taxonomy" id="208326"/>
    <lineage>
        <taxon>Eukaryota</taxon>
        <taxon>Metazoa</taxon>
        <taxon>Chordata</taxon>
        <taxon>Craniata</taxon>
        <taxon>Vertebrata</taxon>
        <taxon>Euteleostomi</taxon>
        <taxon>Actinopterygii</taxon>
        <taxon>Neopterygii</taxon>
        <taxon>Teleostei</taxon>
        <taxon>Neoteleostei</taxon>
        <taxon>Acanthomorphata</taxon>
        <taxon>Ovalentaria</taxon>
        <taxon>Atherinomorphae</taxon>
        <taxon>Cyprinodontiformes</taxon>
        <taxon>Goodeidae</taxon>
        <taxon>Ataeniobius</taxon>
    </lineage>
</organism>
<accession>A0ABU7BPJ2</accession>
<reference evidence="1 2" key="1">
    <citation type="submission" date="2021-07" db="EMBL/GenBank/DDBJ databases">
        <authorList>
            <person name="Palmer J.M."/>
        </authorList>
    </citation>
    <scope>NUCLEOTIDE SEQUENCE [LARGE SCALE GENOMIC DNA]</scope>
    <source>
        <strain evidence="1 2">AT_MEX2019</strain>
        <tissue evidence="1">Muscle</tissue>
    </source>
</reference>
<sequence length="130" mass="15005">MGGICQAEKPNQKSIIHRMPLQAVNESHLKTRVLSVGKKAQQLWGAAGYQALPGGWQKRERAKRHHKLHLASQHCYCRAIDPLQMNSIFCSAHPFWTYSSLYVSRYDFTAEEDESQENQEKCDHKRTGYM</sequence>
<proteinExistence type="predicted"/>